<evidence type="ECO:0000313" key="3">
    <source>
        <dbReference type="Proteomes" id="UP000076959"/>
    </source>
</evidence>
<keyword evidence="3" id="KW-1185">Reference proteome</keyword>
<evidence type="ECO:0008006" key="4">
    <source>
        <dbReference type="Google" id="ProtNLM"/>
    </source>
</evidence>
<keyword evidence="1" id="KW-0732">Signal</keyword>
<dbReference type="InterPro" id="IPR022061">
    <property type="entry name" value="DUF3617"/>
</dbReference>
<proteinExistence type="predicted"/>
<dbReference type="PROSITE" id="PS51257">
    <property type="entry name" value="PROKAR_LIPOPROTEIN"/>
    <property type="match status" value="1"/>
</dbReference>
<protein>
    <recommendedName>
        <fullName evidence="4">DUF3617 family protein</fullName>
    </recommendedName>
</protein>
<dbReference type="AlphaFoldDB" id="A0A176YEM8"/>
<dbReference type="OrthoDB" id="8113882at2"/>
<reference evidence="2 3" key="1">
    <citation type="submission" date="2016-03" db="EMBL/GenBank/DDBJ databases">
        <title>Draft Genome Sequence of the Strain BR 10245 (Bradyrhizobium sp.) isolated from nodules of Centrolobium paraense.</title>
        <authorList>
            <person name="Simoes-Araujo J.L.Sr."/>
            <person name="Barauna A.C."/>
            <person name="Silva K."/>
            <person name="Zilli J.E."/>
        </authorList>
    </citation>
    <scope>NUCLEOTIDE SEQUENCE [LARGE SCALE GENOMIC DNA]</scope>
    <source>
        <strain evidence="2 3">BR 10245</strain>
    </source>
</reference>
<sequence length="176" mass="18735">MTRQLALLGSAVCLLLSAGAACADDLPMRKAGLWELKMVRAGSPMPEMTLQHCTDETVDKEMNNNISPMAKQICSKQDIKKTATGYVNDSECTVAGVTTTSHAEFTGDFNSAYTVKTSSHAQGGVAGAAGRHATTTIEAKWLGACKPDQKPGDIVMPGGFKMNMRDADKLKNLLPK</sequence>
<evidence type="ECO:0000256" key="1">
    <source>
        <dbReference type="SAM" id="SignalP"/>
    </source>
</evidence>
<dbReference type="EMBL" id="LUUB01000080">
    <property type="protein sequence ID" value="OAF05091.1"/>
    <property type="molecule type" value="Genomic_DNA"/>
</dbReference>
<dbReference type="STRING" id="1505087.AYJ54_21795"/>
<evidence type="ECO:0000313" key="2">
    <source>
        <dbReference type="EMBL" id="OAF05091.1"/>
    </source>
</evidence>
<organism evidence="2 3">
    <name type="scientific">Bradyrhizobium centrolobii</name>
    <dbReference type="NCBI Taxonomy" id="1505087"/>
    <lineage>
        <taxon>Bacteria</taxon>
        <taxon>Pseudomonadati</taxon>
        <taxon>Pseudomonadota</taxon>
        <taxon>Alphaproteobacteria</taxon>
        <taxon>Hyphomicrobiales</taxon>
        <taxon>Nitrobacteraceae</taxon>
        <taxon>Bradyrhizobium</taxon>
    </lineage>
</organism>
<dbReference type="Proteomes" id="UP000076959">
    <property type="component" value="Unassembled WGS sequence"/>
</dbReference>
<comment type="caution">
    <text evidence="2">The sequence shown here is derived from an EMBL/GenBank/DDBJ whole genome shotgun (WGS) entry which is preliminary data.</text>
</comment>
<accession>A0A176YEM8</accession>
<dbReference type="RefSeq" id="WP_063704448.1">
    <property type="nucleotide sequence ID" value="NZ_LUUB01000080.1"/>
</dbReference>
<feature type="chain" id="PRO_5008054501" description="DUF3617 family protein" evidence="1">
    <location>
        <begin position="24"/>
        <end position="176"/>
    </location>
</feature>
<dbReference type="Pfam" id="PF12276">
    <property type="entry name" value="DUF3617"/>
    <property type="match status" value="1"/>
</dbReference>
<name>A0A176YEM8_9BRAD</name>
<feature type="signal peptide" evidence="1">
    <location>
        <begin position="1"/>
        <end position="23"/>
    </location>
</feature>
<gene>
    <name evidence="2" type="ORF">AYJ54_21795</name>
</gene>